<dbReference type="FunFam" id="3.40.50.1820:FF:000028">
    <property type="entry name" value="S9 family peptidase"/>
    <property type="match status" value="1"/>
</dbReference>
<dbReference type="SUPFAM" id="SSF53474">
    <property type="entry name" value="alpha/beta-Hydrolases"/>
    <property type="match status" value="1"/>
</dbReference>
<evidence type="ECO:0000256" key="6">
    <source>
        <dbReference type="ARBA" id="ARBA00022990"/>
    </source>
</evidence>
<feature type="chain" id="PRO_5011970979" description="Acyl-peptide hydrolase" evidence="10">
    <location>
        <begin position="27"/>
        <end position="685"/>
    </location>
</feature>
<dbReference type="AlphaFoldDB" id="A0A255YQN3"/>
<evidence type="ECO:0000259" key="11">
    <source>
        <dbReference type="Pfam" id="PF00326"/>
    </source>
</evidence>
<comment type="caution">
    <text evidence="12">The sequence shown here is derived from an EMBL/GenBank/DDBJ whole genome shotgun (WGS) entry which is preliminary data.</text>
</comment>
<dbReference type="Pfam" id="PF07676">
    <property type="entry name" value="PD40"/>
    <property type="match status" value="1"/>
</dbReference>
<name>A0A255YQN3_9PROT</name>
<feature type="domain" description="Peptidase S9 prolyl oligopeptidase catalytic" evidence="11">
    <location>
        <begin position="477"/>
        <end position="680"/>
    </location>
</feature>
<dbReference type="RefSeq" id="WP_094458171.1">
    <property type="nucleotide sequence ID" value="NZ_NOXU01000032.1"/>
</dbReference>
<dbReference type="GO" id="GO:0004252">
    <property type="term" value="F:serine-type endopeptidase activity"/>
    <property type="evidence" value="ECO:0007669"/>
    <property type="project" value="InterPro"/>
</dbReference>
<keyword evidence="5" id="KW-0720">Serine protease</keyword>
<organism evidence="12 13">
    <name type="scientific">Niveispirillum lacus</name>
    <dbReference type="NCBI Taxonomy" id="1981099"/>
    <lineage>
        <taxon>Bacteria</taxon>
        <taxon>Pseudomonadati</taxon>
        <taxon>Pseudomonadota</taxon>
        <taxon>Alphaproteobacteria</taxon>
        <taxon>Rhodospirillales</taxon>
        <taxon>Azospirillaceae</taxon>
        <taxon>Niveispirillum</taxon>
    </lineage>
</organism>
<comment type="function">
    <text evidence="9">This enzyme catalyzes the hydrolysis of the N-terminal peptide bond of an N-acetylated peptide to generate an N-acetylated amino acid and a peptide with a free N-terminus. It preferentially cleaves off Ac-Ala, Ac-Met and Ac-Ser. Also, involved in the degradation of oxidized and glycated proteins.</text>
</comment>
<dbReference type="InterPro" id="IPR001375">
    <property type="entry name" value="Peptidase_S9_cat"/>
</dbReference>
<dbReference type="PANTHER" id="PTHR42776:SF13">
    <property type="entry name" value="DIPEPTIDYL-PEPTIDASE 5"/>
    <property type="match status" value="1"/>
</dbReference>
<dbReference type="GO" id="GO:0006508">
    <property type="term" value="P:proteolysis"/>
    <property type="evidence" value="ECO:0007669"/>
    <property type="project" value="UniProtKB-KW"/>
</dbReference>
<evidence type="ECO:0000313" key="12">
    <source>
        <dbReference type="EMBL" id="OYQ31491.1"/>
    </source>
</evidence>
<dbReference type="InterPro" id="IPR029058">
    <property type="entry name" value="AB_hydrolase_fold"/>
</dbReference>
<evidence type="ECO:0000256" key="8">
    <source>
        <dbReference type="ARBA" id="ARBA00032596"/>
    </source>
</evidence>
<feature type="signal peptide" evidence="10">
    <location>
        <begin position="1"/>
        <end position="26"/>
    </location>
</feature>
<keyword evidence="13" id="KW-1185">Reference proteome</keyword>
<accession>A0A255YQN3</accession>
<gene>
    <name evidence="12" type="ORF">CHU95_20295</name>
</gene>
<dbReference type="OrthoDB" id="1094230at2"/>
<keyword evidence="3 10" id="KW-0732">Signal</keyword>
<keyword evidence="4" id="KW-0378">Hydrolase</keyword>
<proteinExistence type="inferred from homology"/>
<protein>
    <recommendedName>
        <fullName evidence="8">Acyl-peptide hydrolase</fullName>
    </recommendedName>
    <alternativeName>
        <fullName evidence="7">Acylaminoacyl-peptidase</fullName>
    </alternativeName>
</protein>
<dbReference type="PANTHER" id="PTHR42776">
    <property type="entry name" value="SERINE PEPTIDASE S9 FAMILY MEMBER"/>
    <property type="match status" value="1"/>
</dbReference>
<evidence type="ECO:0000256" key="2">
    <source>
        <dbReference type="ARBA" id="ARBA00022670"/>
    </source>
</evidence>
<dbReference type="Pfam" id="PF00326">
    <property type="entry name" value="Peptidase_S9"/>
    <property type="match status" value="1"/>
</dbReference>
<keyword evidence="6" id="KW-0007">Acetylation</keyword>
<evidence type="ECO:0000256" key="7">
    <source>
        <dbReference type="ARBA" id="ARBA00032284"/>
    </source>
</evidence>
<dbReference type="InterPro" id="IPR011042">
    <property type="entry name" value="6-blade_b-propeller_TolB-like"/>
</dbReference>
<dbReference type="SUPFAM" id="SSF82171">
    <property type="entry name" value="DPP6 N-terminal domain-like"/>
    <property type="match status" value="1"/>
</dbReference>
<sequence length="685" mass="75473">MRFGTLARMGLLLTCANAAIANPATAQDKKVMTAADIWGMKRVSSPALSPDAKSVVVSVSVFDLKTDKRSADLWLFPVDGGPARQLTTDPAAEADAVWSPDGKYIAFTARRDDDKAPQIYVLPMGGGEAKRVTTLPTGARTPKWLPDGKGLVFMSRVWADLPTWEDQAKRLKDREESKMTARVWDKAPIAYFDHYLDDRENHLYVTDLDGATPRTITLGSGVSVQYNEGSAPFDISPDGKEVAFPVNVDKVGNRPNIDLFTIAVTGGAATNITPDNKTGPDNNPAYSPDGKSLAYNQRTIFGFYGENAKLIVRDRATGTTRNITEGFDRSANDFSWTDDSAALYGAVDDASVQRVYRYDPKGKEKPRRITDGATGDVTDVEVAGKALVGLRQSISAPAELVAIDAKSGKIRDISAANAQALAGFQMGKVESVTYKGANNADIQMWVIYPPNFDPTKKYPAMMLVHGGPHNAITDAFSYRWNAQVFAGWGYVVTWHNFHGSSGFGQAFTDSINPEWGEVPYQDTIKAAEWLAAKPFIDKDRMLAAGASYGGYLTSFILGREHPFKTLVIHAPVYNLYTQYAADFSGSQARFKEFWEDQSVIARNSPHMQAGNFKTPSLILHGEQDLRVPINHGIELFNTLQRRGVESRLVYFPDENHWVLKPQNSVFWYAEVERWVKAQVKPGPAN</sequence>
<dbReference type="EMBL" id="NOXU01000032">
    <property type="protein sequence ID" value="OYQ31491.1"/>
    <property type="molecule type" value="Genomic_DNA"/>
</dbReference>
<evidence type="ECO:0000256" key="1">
    <source>
        <dbReference type="ARBA" id="ARBA00010040"/>
    </source>
</evidence>
<evidence type="ECO:0000256" key="10">
    <source>
        <dbReference type="SAM" id="SignalP"/>
    </source>
</evidence>
<dbReference type="Proteomes" id="UP000216998">
    <property type="component" value="Unassembled WGS sequence"/>
</dbReference>
<evidence type="ECO:0000313" key="13">
    <source>
        <dbReference type="Proteomes" id="UP000216998"/>
    </source>
</evidence>
<keyword evidence="2" id="KW-0645">Protease</keyword>
<evidence type="ECO:0000256" key="9">
    <source>
        <dbReference type="ARBA" id="ARBA00045885"/>
    </source>
</evidence>
<comment type="similarity">
    <text evidence="1">Belongs to the peptidase S9C family.</text>
</comment>
<evidence type="ECO:0000256" key="5">
    <source>
        <dbReference type="ARBA" id="ARBA00022825"/>
    </source>
</evidence>
<dbReference type="InterPro" id="IPR002471">
    <property type="entry name" value="Pept_S9_AS"/>
</dbReference>
<dbReference type="Pfam" id="PF26549">
    <property type="entry name" value="Tricorn_N"/>
    <property type="match status" value="1"/>
</dbReference>
<dbReference type="Gene3D" id="3.40.50.1820">
    <property type="entry name" value="alpha/beta hydrolase"/>
    <property type="match status" value="1"/>
</dbReference>
<evidence type="ECO:0000256" key="3">
    <source>
        <dbReference type="ARBA" id="ARBA00022729"/>
    </source>
</evidence>
<evidence type="ECO:0000256" key="4">
    <source>
        <dbReference type="ARBA" id="ARBA00022801"/>
    </source>
</evidence>
<dbReference type="PROSITE" id="PS00708">
    <property type="entry name" value="PRO_ENDOPEP_SER"/>
    <property type="match status" value="1"/>
</dbReference>
<dbReference type="Gene3D" id="2.120.10.30">
    <property type="entry name" value="TolB, C-terminal domain"/>
    <property type="match status" value="2"/>
</dbReference>
<reference evidence="12 13" key="1">
    <citation type="submission" date="2017-07" db="EMBL/GenBank/DDBJ databases">
        <title>Niveispirillum cyanobacteriorum sp. nov., isolated from cyanobacterial aggregates in a eutrophic lake.</title>
        <authorList>
            <person name="Cai H."/>
        </authorList>
    </citation>
    <scope>NUCLEOTIDE SEQUENCE [LARGE SCALE GENOMIC DNA]</scope>
    <source>
        <strain evidence="13">TH1-14</strain>
    </source>
</reference>
<dbReference type="InterPro" id="IPR011659">
    <property type="entry name" value="WD40"/>
</dbReference>